<evidence type="ECO:0000313" key="15">
    <source>
        <dbReference type="Proteomes" id="UP000252795"/>
    </source>
</evidence>
<evidence type="ECO:0000256" key="6">
    <source>
        <dbReference type="ARBA" id="ARBA00022729"/>
    </source>
</evidence>
<dbReference type="GO" id="GO:0015288">
    <property type="term" value="F:porin activity"/>
    <property type="evidence" value="ECO:0007669"/>
    <property type="project" value="UniProtKB-KW"/>
</dbReference>
<dbReference type="PANTHER" id="PTHR34501">
    <property type="entry name" value="PROTEIN YDDL-RELATED"/>
    <property type="match status" value="1"/>
</dbReference>
<dbReference type="Proteomes" id="UP000252795">
    <property type="component" value="Unassembled WGS sequence"/>
</dbReference>
<sequence length="336" mass="35705">MKKTILASAIAAATFSGAAMAQSNLSAAELAAKMDSMPSVYGNIQYAIAHENIDGGDSELSHFDNGTTLGVKHDHEIAPGVTGFFKLELDGFGADEKDSDGANIDEAYIGVKGDSFGQVWVGSDDSLYESAIDQIANFYEIGASAGGSYTTGEGDLVQYVSPSFGGLTLGAAIQINGDGESQGAEKSYPYQLAAMYEVDALELAFAIDSNDNGDGNNENTYGLRAGYNLDNLSVSAEYQTRKDVNDVFGVMGVYTLGANQFALSYEMVSDDTDAEDDYSIITLQALHNVSDHMYVYVEGYLQSNDEDSIDEFFVSENGSPAGDERAIAAVGAVYYF</sequence>
<evidence type="ECO:0000313" key="14">
    <source>
        <dbReference type="EMBL" id="RCW31858.1"/>
    </source>
</evidence>
<dbReference type="EMBL" id="QNSA01000010">
    <property type="protein sequence ID" value="RBP70473.1"/>
    <property type="molecule type" value="Genomic_DNA"/>
</dbReference>
<evidence type="ECO:0000256" key="4">
    <source>
        <dbReference type="ARBA" id="ARBA00022452"/>
    </source>
</evidence>
<feature type="signal peptide" evidence="11">
    <location>
        <begin position="1"/>
        <end position="21"/>
    </location>
</feature>
<keyword evidence="6 11" id="KW-0732">Signal</keyword>
<evidence type="ECO:0000256" key="10">
    <source>
        <dbReference type="ARBA" id="ARBA00023237"/>
    </source>
</evidence>
<organism evidence="14 15">
    <name type="scientific">Marinobacter nauticus</name>
    <name type="common">Marinobacter hydrocarbonoclasticus</name>
    <name type="synonym">Marinobacter aquaeolei</name>
    <dbReference type="NCBI Taxonomy" id="2743"/>
    <lineage>
        <taxon>Bacteria</taxon>
        <taxon>Pseudomonadati</taxon>
        <taxon>Pseudomonadota</taxon>
        <taxon>Gammaproteobacteria</taxon>
        <taxon>Pseudomonadales</taxon>
        <taxon>Marinobacteraceae</taxon>
        <taxon>Marinobacter</taxon>
    </lineage>
</organism>
<evidence type="ECO:0000256" key="2">
    <source>
        <dbReference type="ARBA" id="ARBA00011233"/>
    </source>
</evidence>
<evidence type="ECO:0000256" key="8">
    <source>
        <dbReference type="ARBA" id="ARBA00023114"/>
    </source>
</evidence>
<comment type="subunit">
    <text evidence="2">Homotrimer.</text>
</comment>
<evidence type="ECO:0000256" key="11">
    <source>
        <dbReference type="SAM" id="SignalP"/>
    </source>
</evidence>
<reference evidence="14 15" key="1">
    <citation type="submission" date="2018-07" db="EMBL/GenBank/DDBJ databases">
        <title>Freshwater and sediment microbial communities from various areas in North America, analyzing microbe dynamics in response to fracking.</title>
        <authorList>
            <person name="Lamendella R."/>
        </authorList>
    </citation>
    <scope>NUCLEOTIDE SEQUENCE [LARGE SCALE GENOMIC DNA]</scope>
    <source>
        <strain evidence="14 15">114E</strain>
        <strain evidence="13 16">114E_o</strain>
    </source>
</reference>
<keyword evidence="10" id="KW-0998">Cell outer membrane</keyword>
<keyword evidence="3" id="KW-0813">Transport</keyword>
<dbReference type="SUPFAM" id="SSF56935">
    <property type="entry name" value="Porins"/>
    <property type="match status" value="1"/>
</dbReference>
<dbReference type="CDD" id="cd00342">
    <property type="entry name" value="gram_neg_porins"/>
    <property type="match status" value="1"/>
</dbReference>
<comment type="caution">
    <text evidence="14">The sequence shown here is derived from an EMBL/GenBank/DDBJ whole genome shotgun (WGS) entry which is preliminary data.</text>
</comment>
<keyword evidence="5" id="KW-0812">Transmembrane</keyword>
<dbReference type="PANTHER" id="PTHR34501:SF9">
    <property type="entry name" value="MAJOR OUTER MEMBRANE PROTEIN P.IA"/>
    <property type="match status" value="1"/>
</dbReference>
<dbReference type="GO" id="GO:0046930">
    <property type="term" value="C:pore complex"/>
    <property type="evidence" value="ECO:0007669"/>
    <property type="project" value="UniProtKB-KW"/>
</dbReference>
<evidence type="ECO:0000256" key="3">
    <source>
        <dbReference type="ARBA" id="ARBA00022448"/>
    </source>
</evidence>
<dbReference type="InterPro" id="IPR050298">
    <property type="entry name" value="Gram-neg_bact_OMP"/>
</dbReference>
<evidence type="ECO:0000313" key="13">
    <source>
        <dbReference type="EMBL" id="RBP70473.1"/>
    </source>
</evidence>
<keyword evidence="8" id="KW-0626">Porin</keyword>
<name>A0A368USM4_MARNT</name>
<evidence type="ECO:0000256" key="9">
    <source>
        <dbReference type="ARBA" id="ARBA00023136"/>
    </source>
</evidence>
<evidence type="ECO:0000256" key="7">
    <source>
        <dbReference type="ARBA" id="ARBA00023065"/>
    </source>
</evidence>
<dbReference type="InterPro" id="IPR023614">
    <property type="entry name" value="Porin_dom_sf"/>
</dbReference>
<dbReference type="GO" id="GO:0006811">
    <property type="term" value="P:monoatomic ion transport"/>
    <property type="evidence" value="ECO:0007669"/>
    <property type="project" value="UniProtKB-KW"/>
</dbReference>
<dbReference type="Gene3D" id="2.40.160.10">
    <property type="entry name" value="Porin"/>
    <property type="match status" value="1"/>
</dbReference>
<dbReference type="Pfam" id="PF13609">
    <property type="entry name" value="Porin_4"/>
    <property type="match status" value="1"/>
</dbReference>
<dbReference type="GO" id="GO:0009279">
    <property type="term" value="C:cell outer membrane"/>
    <property type="evidence" value="ECO:0007669"/>
    <property type="project" value="UniProtKB-SubCell"/>
</dbReference>
<dbReference type="InterPro" id="IPR033900">
    <property type="entry name" value="Gram_neg_porin_domain"/>
</dbReference>
<dbReference type="Proteomes" id="UP000253065">
    <property type="component" value="Unassembled WGS sequence"/>
</dbReference>
<keyword evidence="7" id="KW-0406">Ion transport</keyword>
<proteinExistence type="predicted"/>
<feature type="domain" description="Porin" evidence="12">
    <location>
        <begin position="9"/>
        <end position="306"/>
    </location>
</feature>
<protein>
    <submittedName>
        <fullName evidence="13 14">Porin</fullName>
    </submittedName>
</protein>
<evidence type="ECO:0000313" key="16">
    <source>
        <dbReference type="Proteomes" id="UP000253065"/>
    </source>
</evidence>
<evidence type="ECO:0000256" key="1">
    <source>
        <dbReference type="ARBA" id="ARBA00004571"/>
    </source>
</evidence>
<feature type="chain" id="PRO_5030068042" evidence="11">
    <location>
        <begin position="22"/>
        <end position="336"/>
    </location>
</feature>
<keyword evidence="16" id="KW-1185">Reference proteome</keyword>
<dbReference type="RefSeq" id="WP_113880428.1">
    <property type="nucleotide sequence ID" value="NZ_JAEMWY010000006.1"/>
</dbReference>
<comment type="subcellular location">
    <subcellularLocation>
        <location evidence="1">Cell outer membrane</location>
        <topology evidence="1">Multi-pass membrane protein</topology>
    </subcellularLocation>
</comment>
<keyword evidence="9" id="KW-0472">Membrane</keyword>
<dbReference type="EMBL" id="QPJB01000010">
    <property type="protein sequence ID" value="RCW31858.1"/>
    <property type="molecule type" value="Genomic_DNA"/>
</dbReference>
<evidence type="ECO:0000256" key="5">
    <source>
        <dbReference type="ARBA" id="ARBA00022692"/>
    </source>
</evidence>
<dbReference type="AlphaFoldDB" id="A0A368USM4"/>
<gene>
    <name evidence="14" type="ORF">DET51_110112</name>
    <name evidence="13" type="ORF">DET64_110112</name>
</gene>
<accession>A0A368USM4</accession>
<keyword evidence="4" id="KW-1134">Transmembrane beta strand</keyword>
<evidence type="ECO:0000259" key="12">
    <source>
        <dbReference type="Pfam" id="PF13609"/>
    </source>
</evidence>